<dbReference type="OrthoDB" id="10051512at2759"/>
<proteinExistence type="predicted"/>
<evidence type="ECO:0000313" key="5">
    <source>
        <dbReference type="Proteomes" id="UP000663852"/>
    </source>
</evidence>
<evidence type="ECO:0000313" key="2">
    <source>
        <dbReference type="EMBL" id="CAF1263304.1"/>
    </source>
</evidence>
<organism evidence="3 5">
    <name type="scientific">Adineta ricciae</name>
    <name type="common">Rotifer</name>
    <dbReference type="NCBI Taxonomy" id="249248"/>
    <lineage>
        <taxon>Eukaryota</taxon>
        <taxon>Metazoa</taxon>
        <taxon>Spiralia</taxon>
        <taxon>Gnathifera</taxon>
        <taxon>Rotifera</taxon>
        <taxon>Eurotatoria</taxon>
        <taxon>Bdelloidea</taxon>
        <taxon>Adinetida</taxon>
        <taxon>Adinetidae</taxon>
        <taxon>Adineta</taxon>
    </lineage>
</organism>
<evidence type="ECO:0000256" key="1">
    <source>
        <dbReference type="SAM" id="MobiDB-lite"/>
    </source>
</evidence>
<protein>
    <submittedName>
        <fullName evidence="3">Uncharacterized protein</fullName>
    </submittedName>
</protein>
<accession>A0A815MGI5</accession>
<dbReference type="EMBL" id="CAJNOJ010000375">
    <property type="protein sequence ID" value="CAF1422988.1"/>
    <property type="molecule type" value="Genomic_DNA"/>
</dbReference>
<evidence type="ECO:0000313" key="4">
    <source>
        <dbReference type="Proteomes" id="UP000663828"/>
    </source>
</evidence>
<dbReference type="Proteomes" id="UP000663828">
    <property type="component" value="Unassembled WGS sequence"/>
</dbReference>
<feature type="region of interest" description="Disordered" evidence="1">
    <location>
        <begin position="1"/>
        <end position="29"/>
    </location>
</feature>
<feature type="compositionally biased region" description="Basic and acidic residues" evidence="1">
    <location>
        <begin position="7"/>
        <end position="16"/>
    </location>
</feature>
<dbReference type="Proteomes" id="UP000663852">
    <property type="component" value="Unassembled WGS sequence"/>
</dbReference>
<sequence length="85" mass="10124">MLAESSIGREEQDNRKGRPPNQRFPFQKQHPQATIYLMMKHTKHRVPVLYAPQIPRRDRETPKSDIAELFLNFLRLGELYLTFVM</sequence>
<keyword evidence="4" id="KW-1185">Reference proteome</keyword>
<dbReference type="AlphaFoldDB" id="A0A815MGI5"/>
<gene>
    <name evidence="3" type="ORF">EDS130_LOCUS37629</name>
    <name evidence="2" type="ORF">XAT740_LOCUS26896</name>
</gene>
<dbReference type="EMBL" id="CAJNOR010002212">
    <property type="protein sequence ID" value="CAF1263304.1"/>
    <property type="molecule type" value="Genomic_DNA"/>
</dbReference>
<name>A0A815MGI5_ADIRI</name>
<reference evidence="3" key="1">
    <citation type="submission" date="2021-02" db="EMBL/GenBank/DDBJ databases">
        <authorList>
            <person name="Nowell W R."/>
        </authorList>
    </citation>
    <scope>NUCLEOTIDE SEQUENCE</scope>
</reference>
<comment type="caution">
    <text evidence="3">The sequence shown here is derived from an EMBL/GenBank/DDBJ whole genome shotgun (WGS) entry which is preliminary data.</text>
</comment>
<evidence type="ECO:0000313" key="3">
    <source>
        <dbReference type="EMBL" id="CAF1422988.1"/>
    </source>
</evidence>